<reference evidence="2" key="1">
    <citation type="journal article" date="1997" name="Nucleic Acids Res.">
        <title>tRNAscan-SE: a program for improved detection of transfer RNA genes in genomic sequence.</title>
        <authorList>
            <person name="Lowe T.M."/>
            <person name="Eddy S.R."/>
        </authorList>
    </citation>
    <scope>NUCLEOTIDE SEQUENCE [LARGE SCALE GENOMIC DNA]</scope>
    <source>
        <strain evidence="2">r\DH55</strain>
    </source>
</reference>
<name>A0ABM0UIR4_CAMSA</name>
<dbReference type="RefSeq" id="XP_010441740.1">
    <property type="nucleotide sequence ID" value="XM_010443438.2"/>
</dbReference>
<keyword evidence="2" id="KW-1185">Reference proteome</keyword>
<dbReference type="GeneID" id="104724880"/>
<gene>
    <name evidence="3 4" type="primary">LOC104724878</name>
    <name evidence="5 6" type="synonym">LOC104724880</name>
</gene>
<evidence type="ECO:0000313" key="5">
    <source>
        <dbReference type="RefSeq" id="XP_010441740.1"/>
    </source>
</evidence>
<dbReference type="RefSeq" id="XP_010441737.1">
    <property type="nucleotide sequence ID" value="XM_010443435.2"/>
</dbReference>
<feature type="compositionally biased region" description="Pro residues" evidence="1">
    <location>
        <begin position="15"/>
        <end position="60"/>
    </location>
</feature>
<reference evidence="3 4" key="3">
    <citation type="submission" date="2025-05" db="UniProtKB">
        <authorList>
            <consortium name="RefSeq"/>
        </authorList>
    </citation>
    <scope>IDENTIFICATION</scope>
    <source>
        <tissue evidence="3 4">Leaf</tissue>
    </source>
</reference>
<accession>A0ABM0UIR4</accession>
<dbReference type="GeneID" id="104724878"/>
<evidence type="ECO:0000256" key="1">
    <source>
        <dbReference type="SAM" id="MobiDB-lite"/>
    </source>
</evidence>
<protein>
    <submittedName>
        <fullName evidence="3 4">Annexin A7-like</fullName>
    </submittedName>
</protein>
<dbReference type="RefSeq" id="XP_010441739.1">
    <property type="nucleotide sequence ID" value="XM_010443437.2"/>
</dbReference>
<dbReference type="Proteomes" id="UP000694864">
    <property type="component" value="Chromosome 11"/>
</dbReference>
<dbReference type="RefSeq" id="XP_010441741.1">
    <property type="nucleotide sequence ID" value="XM_010443439.2"/>
</dbReference>
<organism evidence="2 3">
    <name type="scientific">Camelina sativa</name>
    <name type="common">False flax</name>
    <name type="synonym">Myagrum sativum</name>
    <dbReference type="NCBI Taxonomy" id="90675"/>
    <lineage>
        <taxon>Eukaryota</taxon>
        <taxon>Viridiplantae</taxon>
        <taxon>Streptophyta</taxon>
        <taxon>Embryophyta</taxon>
        <taxon>Tracheophyta</taxon>
        <taxon>Spermatophyta</taxon>
        <taxon>Magnoliopsida</taxon>
        <taxon>eudicotyledons</taxon>
        <taxon>Gunneridae</taxon>
        <taxon>Pentapetalae</taxon>
        <taxon>rosids</taxon>
        <taxon>malvids</taxon>
        <taxon>Brassicales</taxon>
        <taxon>Brassicaceae</taxon>
        <taxon>Camelineae</taxon>
        <taxon>Camelina</taxon>
    </lineage>
</organism>
<evidence type="ECO:0000313" key="4">
    <source>
        <dbReference type="RefSeq" id="XP_010441739.1"/>
    </source>
</evidence>
<evidence type="ECO:0000313" key="2">
    <source>
        <dbReference type="Proteomes" id="UP000694864"/>
    </source>
</evidence>
<evidence type="ECO:0000313" key="6">
    <source>
        <dbReference type="RefSeq" id="XP_010441741.1"/>
    </source>
</evidence>
<reference evidence="2" key="2">
    <citation type="journal article" date="2014" name="Nat. Commun.">
        <title>The emerging biofuel crop Camelina sativa retains a highly undifferentiated hexaploid genome structure.</title>
        <authorList>
            <person name="Kagale S."/>
            <person name="Koh C."/>
            <person name="Nixon J."/>
            <person name="Bollina V."/>
            <person name="Clarke W.E."/>
            <person name="Tuteja R."/>
            <person name="Spillane C."/>
            <person name="Robinson S.J."/>
            <person name="Links M.G."/>
            <person name="Clarke C."/>
            <person name="Higgins E.E."/>
            <person name="Huebert T."/>
            <person name="Sharpe A.G."/>
            <person name="Parkin I.A."/>
        </authorList>
    </citation>
    <scope>NUCLEOTIDE SEQUENCE [LARGE SCALE GENOMIC DNA]</scope>
    <source>
        <strain evidence="2">r\DH55</strain>
    </source>
</reference>
<evidence type="ECO:0000313" key="3">
    <source>
        <dbReference type="RefSeq" id="XP_010441737.1"/>
    </source>
</evidence>
<sequence length="121" mass="12403">MGGDNDKGFHGYPPAGYPPGPGAYPPAGYPQQGYPPPPGAYPPAGYPPPGAYPPAPGGYPPAPGGYPPAPGYGGYPPAPGHGGYPPAGYPSHHSGTLSFSRAVSQYRKRFQFVVVKKVKNI</sequence>
<feature type="region of interest" description="Disordered" evidence="1">
    <location>
        <begin position="1"/>
        <end position="60"/>
    </location>
</feature>
<proteinExistence type="predicted"/>